<evidence type="ECO:0000313" key="1">
    <source>
        <dbReference type="EMBL" id="CAG8741820.1"/>
    </source>
</evidence>
<reference evidence="1" key="1">
    <citation type="submission" date="2021-06" db="EMBL/GenBank/DDBJ databases">
        <authorList>
            <person name="Kallberg Y."/>
            <person name="Tangrot J."/>
            <person name="Rosling A."/>
        </authorList>
    </citation>
    <scope>NUCLEOTIDE SEQUENCE</scope>
    <source>
        <strain evidence="1">IN212</strain>
    </source>
</reference>
<dbReference type="Proteomes" id="UP000789396">
    <property type="component" value="Unassembled WGS sequence"/>
</dbReference>
<sequence>VQIRVQYYDAGSQLWDAIAEDFKYHQKIDLAIPPPPCQFLVASLPGLEN</sequence>
<organism evidence="1 2">
    <name type="scientific">Racocetra fulgida</name>
    <dbReference type="NCBI Taxonomy" id="60492"/>
    <lineage>
        <taxon>Eukaryota</taxon>
        <taxon>Fungi</taxon>
        <taxon>Fungi incertae sedis</taxon>
        <taxon>Mucoromycota</taxon>
        <taxon>Glomeromycotina</taxon>
        <taxon>Glomeromycetes</taxon>
        <taxon>Diversisporales</taxon>
        <taxon>Gigasporaceae</taxon>
        <taxon>Racocetra</taxon>
    </lineage>
</organism>
<feature type="non-terminal residue" evidence="1">
    <location>
        <position position="49"/>
    </location>
</feature>
<keyword evidence="2" id="KW-1185">Reference proteome</keyword>
<dbReference type="EMBL" id="CAJVPZ010032400">
    <property type="protein sequence ID" value="CAG8741820.1"/>
    <property type="molecule type" value="Genomic_DNA"/>
</dbReference>
<gene>
    <name evidence="1" type="ORF">RFULGI_LOCUS12928</name>
</gene>
<dbReference type="AlphaFoldDB" id="A0A9N9IME2"/>
<dbReference type="OrthoDB" id="10382007at2759"/>
<protein>
    <submittedName>
        <fullName evidence="1">5741_t:CDS:1</fullName>
    </submittedName>
</protein>
<comment type="caution">
    <text evidence="1">The sequence shown here is derived from an EMBL/GenBank/DDBJ whole genome shotgun (WGS) entry which is preliminary data.</text>
</comment>
<evidence type="ECO:0000313" key="2">
    <source>
        <dbReference type="Proteomes" id="UP000789396"/>
    </source>
</evidence>
<feature type="non-terminal residue" evidence="1">
    <location>
        <position position="1"/>
    </location>
</feature>
<accession>A0A9N9IME2</accession>
<name>A0A9N9IME2_9GLOM</name>
<proteinExistence type="predicted"/>